<keyword evidence="4" id="KW-1185">Reference proteome</keyword>
<dbReference type="AlphaFoldDB" id="A0A5B0NPZ7"/>
<dbReference type="EMBL" id="VSWC01000092">
    <property type="protein sequence ID" value="KAA1091305.1"/>
    <property type="molecule type" value="Genomic_DNA"/>
</dbReference>
<reference evidence="4 5" key="1">
    <citation type="submission" date="2019-05" db="EMBL/GenBank/DDBJ databases">
        <title>Emergence of the Ug99 lineage of the wheat stem rust pathogen through somatic hybridization.</title>
        <authorList>
            <person name="Li F."/>
            <person name="Upadhyaya N.M."/>
            <person name="Sperschneider J."/>
            <person name="Matny O."/>
            <person name="Nguyen-Phuc H."/>
            <person name="Mago R."/>
            <person name="Raley C."/>
            <person name="Miller M.E."/>
            <person name="Silverstein K.A.T."/>
            <person name="Henningsen E."/>
            <person name="Hirsch C.D."/>
            <person name="Visser B."/>
            <person name="Pretorius Z.A."/>
            <person name="Steffenson B.J."/>
            <person name="Schwessinger B."/>
            <person name="Dodds P.N."/>
            <person name="Figueroa M."/>
        </authorList>
    </citation>
    <scope>NUCLEOTIDE SEQUENCE [LARGE SCALE GENOMIC DNA]</scope>
    <source>
        <strain evidence="3">21-0</strain>
        <strain evidence="2 5">Ug99</strain>
    </source>
</reference>
<dbReference type="Pfam" id="PF13793">
    <property type="entry name" value="Pribosyltran_N"/>
    <property type="match status" value="1"/>
</dbReference>
<name>A0A5B0NPZ7_PUCGR</name>
<feature type="domain" description="Ribose-phosphate pyrophosphokinase N-terminal" evidence="1">
    <location>
        <begin position="14"/>
        <end position="43"/>
    </location>
</feature>
<gene>
    <name evidence="3" type="ORF">PGT21_030955</name>
    <name evidence="2" type="ORF">PGTUg99_031074</name>
</gene>
<sequence>MPDYCSGRAVVSSELLIMIHSCSIASAGQITAVIPHFPYARIYESLPTKNQAISVLGWRASPHAPGSVFR</sequence>
<dbReference type="Gene3D" id="3.40.50.2020">
    <property type="match status" value="1"/>
</dbReference>
<dbReference type="SUPFAM" id="SSF53271">
    <property type="entry name" value="PRTase-like"/>
    <property type="match status" value="1"/>
</dbReference>
<proteinExistence type="predicted"/>
<comment type="caution">
    <text evidence="3">The sequence shown here is derived from an EMBL/GenBank/DDBJ whole genome shotgun (WGS) entry which is preliminary data.</text>
</comment>
<dbReference type="InterPro" id="IPR029099">
    <property type="entry name" value="Pribosyltran_N"/>
</dbReference>
<dbReference type="Proteomes" id="UP000324748">
    <property type="component" value="Unassembled WGS sequence"/>
</dbReference>
<dbReference type="InterPro" id="IPR029057">
    <property type="entry name" value="PRTase-like"/>
</dbReference>
<evidence type="ECO:0000313" key="5">
    <source>
        <dbReference type="Proteomes" id="UP000325313"/>
    </source>
</evidence>
<evidence type="ECO:0000313" key="3">
    <source>
        <dbReference type="EMBL" id="KAA1091305.1"/>
    </source>
</evidence>
<dbReference type="EMBL" id="VDEP01000471">
    <property type="protein sequence ID" value="KAA1075954.1"/>
    <property type="molecule type" value="Genomic_DNA"/>
</dbReference>
<accession>A0A5B0NPZ7</accession>
<evidence type="ECO:0000313" key="4">
    <source>
        <dbReference type="Proteomes" id="UP000324748"/>
    </source>
</evidence>
<protein>
    <recommendedName>
        <fullName evidence="1">Ribose-phosphate pyrophosphokinase N-terminal domain-containing protein</fullName>
    </recommendedName>
</protein>
<evidence type="ECO:0000313" key="2">
    <source>
        <dbReference type="EMBL" id="KAA1075954.1"/>
    </source>
</evidence>
<organism evidence="3 4">
    <name type="scientific">Puccinia graminis f. sp. tritici</name>
    <dbReference type="NCBI Taxonomy" id="56615"/>
    <lineage>
        <taxon>Eukaryota</taxon>
        <taxon>Fungi</taxon>
        <taxon>Dikarya</taxon>
        <taxon>Basidiomycota</taxon>
        <taxon>Pucciniomycotina</taxon>
        <taxon>Pucciniomycetes</taxon>
        <taxon>Pucciniales</taxon>
        <taxon>Pucciniaceae</taxon>
        <taxon>Puccinia</taxon>
    </lineage>
</organism>
<dbReference type="Proteomes" id="UP000325313">
    <property type="component" value="Unassembled WGS sequence"/>
</dbReference>
<evidence type="ECO:0000259" key="1">
    <source>
        <dbReference type="Pfam" id="PF13793"/>
    </source>
</evidence>